<comment type="caution">
    <text evidence="3">The sequence shown here is derived from an EMBL/GenBank/DDBJ whole genome shotgun (WGS) entry which is preliminary data.</text>
</comment>
<feature type="domain" description="NADP-dependent oxidoreductase" evidence="2">
    <location>
        <begin position="104"/>
        <end position="151"/>
    </location>
</feature>
<dbReference type="GO" id="GO:0016491">
    <property type="term" value="F:oxidoreductase activity"/>
    <property type="evidence" value="ECO:0007669"/>
    <property type="project" value="UniProtKB-KW"/>
</dbReference>
<reference evidence="3 4" key="2">
    <citation type="submission" date="2017-09" db="EMBL/GenBank/DDBJ databases">
        <title>Extensive intraspecific genome diversity in a model arbuscular mycorrhizal fungus.</title>
        <authorList>
            <person name="Chen E.C."/>
            <person name="Morin E."/>
            <person name="Beaudet D."/>
            <person name="Noel J."/>
            <person name="Ndikumana S."/>
            <person name="Charron P."/>
            <person name="St-Onge C."/>
            <person name="Giorgi J."/>
            <person name="Grigoriev I.V."/>
            <person name="Roux C."/>
            <person name="Martin F.M."/>
            <person name="Corradi N."/>
        </authorList>
    </citation>
    <scope>NUCLEOTIDE SEQUENCE [LARGE SCALE GENOMIC DNA]</scope>
    <source>
        <strain evidence="3 4">A5</strain>
    </source>
</reference>
<gene>
    <name evidence="3" type="ORF">RhiirA5_470231</name>
</gene>
<organism evidence="3 4">
    <name type="scientific">Rhizophagus irregularis</name>
    <dbReference type="NCBI Taxonomy" id="588596"/>
    <lineage>
        <taxon>Eukaryota</taxon>
        <taxon>Fungi</taxon>
        <taxon>Fungi incertae sedis</taxon>
        <taxon>Mucoromycota</taxon>
        <taxon>Glomeromycotina</taxon>
        <taxon>Glomeromycetes</taxon>
        <taxon>Glomerales</taxon>
        <taxon>Glomeraceae</taxon>
        <taxon>Rhizophagus</taxon>
    </lineage>
</organism>
<protein>
    <recommendedName>
        <fullName evidence="2">NADP-dependent oxidoreductase domain-containing protein</fullName>
    </recommendedName>
</protein>
<keyword evidence="1" id="KW-0560">Oxidoreductase</keyword>
<dbReference type="InterPro" id="IPR023210">
    <property type="entry name" value="NADP_OxRdtase_dom"/>
</dbReference>
<name>A0A2N0NQ78_9GLOM</name>
<evidence type="ECO:0000259" key="2">
    <source>
        <dbReference type="Pfam" id="PF00248"/>
    </source>
</evidence>
<accession>A0A2N0NQ78</accession>
<evidence type="ECO:0000313" key="4">
    <source>
        <dbReference type="Proteomes" id="UP000232722"/>
    </source>
</evidence>
<dbReference type="GO" id="GO:0005737">
    <property type="term" value="C:cytoplasm"/>
    <property type="evidence" value="ECO:0007669"/>
    <property type="project" value="TreeGrafter"/>
</dbReference>
<sequence length="267" mass="30699">MSGKVSINLYRSVIGLALLCDKYNNNYNDDDDNDDDGESSKREKKVIERIKIDSQSKDDVDESEVLLNSTDIYENGTNEILLSKVRNEVFIISFSKFGIANSEFKDTVGNLAELVKEGKIKYIGLSECSAETLRRAYKVHPIVEVQENISLSMIKFISHFQAKYPYTKSREDIDIEKANFLRKLRKWRDIYGNETTNEILLSKVRNEVFLSFSKFGIANSEFKELVKEKKIKYIGLSECSAETLQRAYKVHPIVEVQGDNKNFGNWT</sequence>
<dbReference type="PANTHER" id="PTHR43625:SF40">
    <property type="entry name" value="ALDO-KETO REDUCTASE YAKC [NADP(+)]"/>
    <property type="match status" value="1"/>
</dbReference>
<dbReference type="VEuPathDB" id="FungiDB:FUN_022054"/>
<dbReference type="VEuPathDB" id="FungiDB:RhiirA1_473320"/>
<dbReference type="EMBL" id="LLXJ01003668">
    <property type="protein sequence ID" value="PKB96738.1"/>
    <property type="molecule type" value="Genomic_DNA"/>
</dbReference>
<evidence type="ECO:0000313" key="3">
    <source>
        <dbReference type="EMBL" id="PKB96738.1"/>
    </source>
</evidence>
<dbReference type="SUPFAM" id="SSF51430">
    <property type="entry name" value="NAD(P)-linked oxidoreductase"/>
    <property type="match status" value="2"/>
</dbReference>
<dbReference type="Proteomes" id="UP000232722">
    <property type="component" value="Unassembled WGS sequence"/>
</dbReference>
<evidence type="ECO:0000256" key="1">
    <source>
        <dbReference type="ARBA" id="ARBA00023002"/>
    </source>
</evidence>
<dbReference type="VEuPathDB" id="FungiDB:RhiirFUN_025984"/>
<dbReference type="Pfam" id="PF00248">
    <property type="entry name" value="Aldo_ket_red"/>
    <property type="match status" value="1"/>
</dbReference>
<dbReference type="InterPro" id="IPR050791">
    <property type="entry name" value="Aldo-Keto_reductase"/>
</dbReference>
<reference evidence="3 4" key="1">
    <citation type="submission" date="2016-04" db="EMBL/GenBank/DDBJ databases">
        <title>Genome analyses suggest a sexual origin of heterokaryosis in a supposedly ancient asexual fungus.</title>
        <authorList>
            <person name="Ropars J."/>
            <person name="Sedzielewska K."/>
            <person name="Noel J."/>
            <person name="Charron P."/>
            <person name="Farinelli L."/>
            <person name="Marton T."/>
            <person name="Kruger M."/>
            <person name="Pelin A."/>
            <person name="Brachmann A."/>
            <person name="Corradi N."/>
        </authorList>
    </citation>
    <scope>NUCLEOTIDE SEQUENCE [LARGE SCALE GENOMIC DNA]</scope>
    <source>
        <strain evidence="3 4">A5</strain>
    </source>
</reference>
<proteinExistence type="predicted"/>
<dbReference type="Gene3D" id="3.20.20.100">
    <property type="entry name" value="NADP-dependent oxidoreductase domain"/>
    <property type="match status" value="2"/>
</dbReference>
<dbReference type="AlphaFoldDB" id="A0A2N0NQ78"/>
<dbReference type="InterPro" id="IPR036812">
    <property type="entry name" value="NAD(P)_OxRdtase_dom_sf"/>
</dbReference>
<dbReference type="PANTHER" id="PTHR43625">
    <property type="entry name" value="AFLATOXIN B1 ALDEHYDE REDUCTASE"/>
    <property type="match status" value="1"/>
</dbReference>